<accession>A0A6I8NWW7</accession>
<reference evidence="4" key="2">
    <citation type="submission" date="2025-08" db="UniProtKB">
        <authorList>
            <consortium name="Ensembl"/>
        </authorList>
    </citation>
    <scope>IDENTIFICATION</scope>
    <source>
        <strain evidence="4">Glennie</strain>
    </source>
</reference>
<evidence type="ECO:0000256" key="2">
    <source>
        <dbReference type="SAM" id="SignalP"/>
    </source>
</evidence>
<dbReference type="GO" id="GO:0009982">
    <property type="term" value="F:pseudouridine synthase activity"/>
    <property type="evidence" value="ECO:0007669"/>
    <property type="project" value="InterPro"/>
</dbReference>
<sequence length="337" mass="37128">MSPALPLAVSLTLPQPLLSSPSLSLVLSLFLPHLCLCLCSVSISVPGPTPAPISIIIVVFFSAYYVPGTVLSTGEDTSKLGWTQPLSHAQRLNPHLKNEVNEAQRSEVTCPRSHSRQVAEPRLELTTFGCPGLCSIHYDYTVHGLLGKATDDFSDLDRLVERIAYNHVTQEKLDSILAVIQGSHEKALVMHSRLDPKTQEACGLAVKGSIRSIDKTPRLILRLRCLRLSPPEFQLELKSTQMRHTQDGAFAMDDTLLRMQWDLCSVQDSSQEAKCHVEEELLKTWEAPVPVTALSMPLPLSPLLPLSLSLSPSLPPSLSPFLPLPLSLPLPRLWPWP</sequence>
<dbReference type="PANTHER" id="PTHR13195">
    <property type="entry name" value="PSEUDOURIDINE SYNTHASE-RELATED"/>
    <property type="match status" value="1"/>
</dbReference>
<protein>
    <recommendedName>
        <fullName evidence="3">Pseudouridine synthase II N-terminal domain-containing protein</fullName>
    </recommendedName>
</protein>
<comment type="similarity">
    <text evidence="1">Belongs to the pseudouridine synthase TruB family.</text>
</comment>
<dbReference type="SUPFAM" id="SSF55120">
    <property type="entry name" value="Pseudouridine synthase"/>
    <property type="match status" value="1"/>
</dbReference>
<dbReference type="GO" id="GO:0003723">
    <property type="term" value="F:RNA binding"/>
    <property type="evidence" value="ECO:0007669"/>
    <property type="project" value="InterPro"/>
</dbReference>
<dbReference type="InterPro" id="IPR039048">
    <property type="entry name" value="Trub2"/>
</dbReference>
<evidence type="ECO:0000259" key="3">
    <source>
        <dbReference type="Pfam" id="PF01509"/>
    </source>
</evidence>
<feature type="signal peptide" evidence="2">
    <location>
        <begin position="1"/>
        <end position="19"/>
    </location>
</feature>
<name>A0A6I8NWW7_ORNAN</name>
<dbReference type="PANTHER" id="PTHR13195:SF0">
    <property type="entry name" value="PSEUDOURIDYLATE SYNTHASE TRUB2, MITOCHONDRIAL"/>
    <property type="match status" value="1"/>
</dbReference>
<feature type="domain" description="Pseudouridine synthase II N-terminal" evidence="3">
    <location>
        <begin position="139"/>
        <end position="239"/>
    </location>
</feature>
<dbReference type="AlphaFoldDB" id="A0A6I8NWW7"/>
<dbReference type="Ensembl" id="ENSOANT00000071605.1">
    <property type="protein sequence ID" value="ENSOANP00000044948.1"/>
    <property type="gene ID" value="ENSOANG00000042170.1"/>
</dbReference>
<keyword evidence="2" id="KW-0732">Signal</keyword>
<keyword evidence="5" id="KW-1185">Reference proteome</keyword>
<dbReference type="GO" id="GO:0006396">
    <property type="term" value="P:RNA processing"/>
    <property type="evidence" value="ECO:0007669"/>
    <property type="project" value="InterPro"/>
</dbReference>
<evidence type="ECO:0000256" key="1">
    <source>
        <dbReference type="ARBA" id="ARBA00008999"/>
    </source>
</evidence>
<organism evidence="4 5">
    <name type="scientific">Ornithorhynchus anatinus</name>
    <name type="common">Duckbill platypus</name>
    <dbReference type="NCBI Taxonomy" id="9258"/>
    <lineage>
        <taxon>Eukaryota</taxon>
        <taxon>Metazoa</taxon>
        <taxon>Chordata</taxon>
        <taxon>Craniata</taxon>
        <taxon>Vertebrata</taxon>
        <taxon>Euteleostomi</taxon>
        <taxon>Mammalia</taxon>
        <taxon>Monotremata</taxon>
        <taxon>Ornithorhynchidae</taxon>
        <taxon>Ornithorhynchus</taxon>
    </lineage>
</organism>
<dbReference type="Proteomes" id="UP000002279">
    <property type="component" value="Chromosome 2"/>
</dbReference>
<dbReference type="InParanoid" id="A0A6I8NWW7"/>
<dbReference type="InterPro" id="IPR020103">
    <property type="entry name" value="PsdUridine_synth_cat_dom_sf"/>
</dbReference>
<proteinExistence type="inferred from homology"/>
<reference evidence="4" key="3">
    <citation type="submission" date="2025-09" db="UniProtKB">
        <authorList>
            <consortium name="Ensembl"/>
        </authorList>
    </citation>
    <scope>IDENTIFICATION</scope>
    <source>
        <strain evidence="4">Glennie</strain>
    </source>
</reference>
<evidence type="ECO:0000313" key="5">
    <source>
        <dbReference type="Proteomes" id="UP000002279"/>
    </source>
</evidence>
<dbReference type="InterPro" id="IPR002501">
    <property type="entry name" value="PsdUridine_synth_N"/>
</dbReference>
<dbReference type="Gene3D" id="3.30.2350.10">
    <property type="entry name" value="Pseudouridine synthase"/>
    <property type="match status" value="1"/>
</dbReference>
<reference evidence="4 5" key="1">
    <citation type="journal article" date="2008" name="Nature">
        <title>Genome analysis of the platypus reveals unique signatures of evolution.</title>
        <authorList>
            <person name="Warren W.C."/>
            <person name="Hillier L.W."/>
            <person name="Marshall Graves J.A."/>
            <person name="Birney E."/>
            <person name="Ponting C.P."/>
            <person name="Grutzner F."/>
            <person name="Belov K."/>
            <person name="Miller W."/>
            <person name="Clarke L."/>
            <person name="Chinwalla A.T."/>
            <person name="Yang S.P."/>
            <person name="Heger A."/>
            <person name="Locke D.P."/>
            <person name="Miethke P."/>
            <person name="Waters P.D."/>
            <person name="Veyrunes F."/>
            <person name="Fulton L."/>
            <person name="Fulton B."/>
            <person name="Graves T."/>
            <person name="Wallis J."/>
            <person name="Puente X.S."/>
            <person name="Lopez-Otin C."/>
            <person name="Ordonez G.R."/>
            <person name="Eichler E.E."/>
            <person name="Chen L."/>
            <person name="Cheng Z."/>
            <person name="Deakin J.E."/>
            <person name="Alsop A."/>
            <person name="Thompson K."/>
            <person name="Kirby P."/>
            <person name="Papenfuss A.T."/>
            <person name="Wakefield M.J."/>
            <person name="Olender T."/>
            <person name="Lancet D."/>
            <person name="Huttley G.A."/>
            <person name="Smit A.F."/>
            <person name="Pask A."/>
            <person name="Temple-Smith P."/>
            <person name="Batzer M.A."/>
            <person name="Walker J.A."/>
            <person name="Konkel M.K."/>
            <person name="Harris R.S."/>
            <person name="Whittington C.M."/>
            <person name="Wong E.S."/>
            <person name="Gemmell N.J."/>
            <person name="Buschiazzo E."/>
            <person name="Vargas Jentzsch I.M."/>
            <person name="Merkel A."/>
            <person name="Schmitz J."/>
            <person name="Zemann A."/>
            <person name="Churakov G."/>
            <person name="Kriegs J.O."/>
            <person name="Brosius J."/>
            <person name="Murchison E.P."/>
            <person name="Sachidanandam R."/>
            <person name="Smith C."/>
            <person name="Hannon G.J."/>
            <person name="Tsend-Ayush E."/>
            <person name="McMillan D."/>
            <person name="Attenborough R."/>
            <person name="Rens W."/>
            <person name="Ferguson-Smith M."/>
            <person name="Lefevre C.M."/>
            <person name="Sharp J.A."/>
            <person name="Nicholas K.R."/>
            <person name="Ray D.A."/>
            <person name="Kube M."/>
            <person name="Reinhardt R."/>
            <person name="Pringle T.H."/>
            <person name="Taylor J."/>
            <person name="Jones R.C."/>
            <person name="Nixon B."/>
            <person name="Dacheux J.L."/>
            <person name="Niwa H."/>
            <person name="Sekita Y."/>
            <person name="Huang X."/>
            <person name="Stark A."/>
            <person name="Kheradpour P."/>
            <person name="Kellis M."/>
            <person name="Flicek P."/>
            <person name="Chen Y."/>
            <person name="Webber C."/>
            <person name="Hardison R."/>
            <person name="Nelson J."/>
            <person name="Hallsworth-Pepin K."/>
            <person name="Delehaunty K."/>
            <person name="Markovic C."/>
            <person name="Minx P."/>
            <person name="Feng Y."/>
            <person name="Kremitzki C."/>
            <person name="Mitreva M."/>
            <person name="Glasscock J."/>
            <person name="Wylie T."/>
            <person name="Wohldmann P."/>
            <person name="Thiru P."/>
            <person name="Nhan M.N."/>
            <person name="Pohl C.S."/>
            <person name="Smith S.M."/>
            <person name="Hou S."/>
            <person name="Nefedov M."/>
            <person name="de Jong P.J."/>
            <person name="Renfree M.B."/>
            <person name="Mardis E.R."/>
            <person name="Wilson R.K."/>
        </authorList>
    </citation>
    <scope>NUCLEOTIDE SEQUENCE [LARGE SCALE GENOMIC DNA]</scope>
    <source>
        <strain evidence="4 5">Glennie</strain>
    </source>
</reference>
<dbReference type="GeneTree" id="ENSGT00940000156773"/>
<dbReference type="Pfam" id="PF01509">
    <property type="entry name" value="TruB_N"/>
    <property type="match status" value="1"/>
</dbReference>
<feature type="chain" id="PRO_5026131016" description="Pseudouridine synthase II N-terminal domain-containing protein" evidence="2">
    <location>
        <begin position="20"/>
        <end position="337"/>
    </location>
</feature>
<evidence type="ECO:0000313" key="4">
    <source>
        <dbReference type="Ensembl" id="ENSOANP00000044948.1"/>
    </source>
</evidence>
<dbReference type="GO" id="GO:0001522">
    <property type="term" value="P:pseudouridine synthesis"/>
    <property type="evidence" value="ECO:0007669"/>
    <property type="project" value="InterPro"/>
</dbReference>